<gene>
    <name evidence="2" type="ORF">HYN04_10075</name>
</gene>
<dbReference type="RefSeq" id="WP_110450637.1">
    <property type="nucleotide sequence ID" value="NZ_CP029479.1"/>
</dbReference>
<feature type="region of interest" description="Disordered" evidence="1">
    <location>
        <begin position="83"/>
        <end position="112"/>
    </location>
</feature>
<dbReference type="OrthoDB" id="7205290at2"/>
<reference evidence="3" key="1">
    <citation type="submission" date="2018-05" db="EMBL/GenBank/DDBJ databases">
        <title>Genome sequencing of Phenylobacterium sp. HYN0004.</title>
        <authorList>
            <person name="Yi H."/>
            <person name="Baek C."/>
        </authorList>
    </citation>
    <scope>NUCLEOTIDE SEQUENCE [LARGE SCALE GENOMIC DNA]</scope>
    <source>
        <strain evidence="3">HYN0004</strain>
    </source>
</reference>
<evidence type="ECO:0000256" key="1">
    <source>
        <dbReference type="SAM" id="MobiDB-lite"/>
    </source>
</evidence>
<dbReference type="KEGG" id="phb:HYN04_10075"/>
<organism evidence="2 3">
    <name type="scientific">Phenylobacterium parvum</name>
    <dbReference type="NCBI Taxonomy" id="2201350"/>
    <lineage>
        <taxon>Bacteria</taxon>
        <taxon>Pseudomonadati</taxon>
        <taxon>Pseudomonadota</taxon>
        <taxon>Alphaproteobacteria</taxon>
        <taxon>Caulobacterales</taxon>
        <taxon>Caulobacteraceae</taxon>
        <taxon>Phenylobacterium</taxon>
    </lineage>
</organism>
<evidence type="ECO:0000313" key="2">
    <source>
        <dbReference type="EMBL" id="AWM78070.1"/>
    </source>
</evidence>
<name>A0A2Z3HXU1_9CAUL</name>
<dbReference type="EMBL" id="CP029479">
    <property type="protein sequence ID" value="AWM78070.1"/>
    <property type="molecule type" value="Genomic_DNA"/>
</dbReference>
<accession>A0A2Z3HXU1</accession>
<sequence>MKRGPADPREAARRAALNALRRTRRKAERSGVDLSDWEGEFLGSVETRIQTYGRAFGDPEKGAPGQALSALQQRKLKEIAAKATGEVAGPNRRSRFRRGGKDRPAPAQDDGD</sequence>
<evidence type="ECO:0000313" key="3">
    <source>
        <dbReference type="Proteomes" id="UP000247763"/>
    </source>
</evidence>
<protein>
    <submittedName>
        <fullName evidence="2">Uncharacterized protein</fullName>
    </submittedName>
</protein>
<dbReference type="AlphaFoldDB" id="A0A2Z3HXU1"/>
<keyword evidence="3" id="KW-1185">Reference proteome</keyword>
<proteinExistence type="predicted"/>
<dbReference type="Proteomes" id="UP000247763">
    <property type="component" value="Chromosome"/>
</dbReference>